<evidence type="ECO:0000313" key="2">
    <source>
        <dbReference type="Proteomes" id="UP000272888"/>
    </source>
</evidence>
<accession>A0A3A8Q936</accession>
<sequence>MERVSALVVEQLHLLLGVGVGNLCVPVAEVGPGYSRRMVDLLIDGLRYGAPAAAPPAARPARPSTTTP</sequence>
<protein>
    <submittedName>
        <fullName evidence="1">Uncharacterized protein</fullName>
    </submittedName>
</protein>
<evidence type="ECO:0000313" key="1">
    <source>
        <dbReference type="EMBL" id="RKH64061.1"/>
    </source>
</evidence>
<dbReference type="EMBL" id="RAWB01000055">
    <property type="protein sequence ID" value="RKH64061.1"/>
    <property type="molecule type" value="Genomic_DNA"/>
</dbReference>
<dbReference type="AlphaFoldDB" id="A0A3A8Q936"/>
<dbReference type="Proteomes" id="UP000272888">
    <property type="component" value="Unassembled WGS sequence"/>
</dbReference>
<organism evidence="1 2">
    <name type="scientific">Corallococcus llansteffanensis</name>
    <dbReference type="NCBI Taxonomy" id="2316731"/>
    <lineage>
        <taxon>Bacteria</taxon>
        <taxon>Pseudomonadati</taxon>
        <taxon>Myxococcota</taxon>
        <taxon>Myxococcia</taxon>
        <taxon>Myxococcales</taxon>
        <taxon>Cystobacterineae</taxon>
        <taxon>Myxococcaceae</taxon>
        <taxon>Corallococcus</taxon>
    </lineage>
</organism>
<proteinExistence type="predicted"/>
<comment type="caution">
    <text evidence="1">The sequence shown here is derived from an EMBL/GenBank/DDBJ whole genome shotgun (WGS) entry which is preliminary data.</text>
</comment>
<name>A0A3A8Q936_9BACT</name>
<gene>
    <name evidence="1" type="ORF">D7V93_07875</name>
</gene>
<keyword evidence="2" id="KW-1185">Reference proteome</keyword>
<reference evidence="2" key="1">
    <citation type="submission" date="2018-09" db="EMBL/GenBank/DDBJ databases">
        <authorList>
            <person name="Livingstone P.G."/>
            <person name="Whitworth D.E."/>
        </authorList>
    </citation>
    <scope>NUCLEOTIDE SEQUENCE [LARGE SCALE GENOMIC DNA]</scope>
    <source>
        <strain evidence="2">CA051B</strain>
    </source>
</reference>